<keyword evidence="2" id="KW-0378">Hydrolase</keyword>
<dbReference type="GO" id="GO:0004386">
    <property type="term" value="F:helicase activity"/>
    <property type="evidence" value="ECO:0007669"/>
    <property type="project" value="UniProtKB-KW"/>
</dbReference>
<evidence type="ECO:0000256" key="3">
    <source>
        <dbReference type="ARBA" id="ARBA00022806"/>
    </source>
</evidence>
<dbReference type="Gene3D" id="3.30.870.10">
    <property type="entry name" value="Endonuclease Chain A"/>
    <property type="match status" value="1"/>
</dbReference>
<dbReference type="Pfam" id="PF00271">
    <property type="entry name" value="Helicase_C"/>
    <property type="match status" value="1"/>
</dbReference>
<name>A0A5B2WSI1_9PSEU</name>
<gene>
    <name evidence="7" type="ORF">F0L68_33570</name>
</gene>
<evidence type="ECO:0000259" key="6">
    <source>
        <dbReference type="PROSITE" id="PS51194"/>
    </source>
</evidence>
<dbReference type="Pfam" id="PF13091">
    <property type="entry name" value="PLDc_2"/>
    <property type="match status" value="1"/>
</dbReference>
<dbReference type="PANTHER" id="PTHR11274">
    <property type="entry name" value="RAD25/XP-B DNA REPAIR HELICASE"/>
    <property type="match status" value="1"/>
</dbReference>
<dbReference type="InterPro" id="IPR014001">
    <property type="entry name" value="Helicase_ATP-bd"/>
</dbReference>
<feature type="domain" description="Helicase ATP-binding" evidence="5">
    <location>
        <begin position="273"/>
        <end position="445"/>
    </location>
</feature>
<dbReference type="InterPro" id="IPR001650">
    <property type="entry name" value="Helicase_C-like"/>
</dbReference>
<dbReference type="EMBL" id="VUOB01000067">
    <property type="protein sequence ID" value="KAA2253339.1"/>
    <property type="molecule type" value="Genomic_DNA"/>
</dbReference>
<accession>A0A5B2WSI1</accession>
<dbReference type="GO" id="GO:0005524">
    <property type="term" value="F:ATP binding"/>
    <property type="evidence" value="ECO:0007669"/>
    <property type="project" value="UniProtKB-KW"/>
</dbReference>
<keyword evidence="1" id="KW-0547">Nucleotide-binding</keyword>
<evidence type="ECO:0000313" key="8">
    <source>
        <dbReference type="Proteomes" id="UP000323454"/>
    </source>
</evidence>
<dbReference type="Proteomes" id="UP000323454">
    <property type="component" value="Unassembled WGS sequence"/>
</dbReference>
<dbReference type="Gene3D" id="3.40.50.300">
    <property type="entry name" value="P-loop containing nucleotide triphosphate hydrolases"/>
    <property type="match status" value="2"/>
</dbReference>
<dbReference type="CDD" id="cd09179">
    <property type="entry name" value="PLDc_N_DEXD_a"/>
    <property type="match status" value="1"/>
</dbReference>
<organism evidence="7 8">
    <name type="scientific">Solihabitans fulvus</name>
    <dbReference type="NCBI Taxonomy" id="1892852"/>
    <lineage>
        <taxon>Bacteria</taxon>
        <taxon>Bacillati</taxon>
        <taxon>Actinomycetota</taxon>
        <taxon>Actinomycetes</taxon>
        <taxon>Pseudonocardiales</taxon>
        <taxon>Pseudonocardiaceae</taxon>
        <taxon>Solihabitans</taxon>
    </lineage>
</organism>
<dbReference type="CDD" id="cd17926">
    <property type="entry name" value="DEXHc_RE"/>
    <property type="match status" value="1"/>
</dbReference>
<evidence type="ECO:0000256" key="4">
    <source>
        <dbReference type="ARBA" id="ARBA00022840"/>
    </source>
</evidence>
<reference evidence="7 8" key="2">
    <citation type="submission" date="2019-09" db="EMBL/GenBank/DDBJ databases">
        <authorList>
            <person name="Jin C."/>
        </authorList>
    </citation>
    <scope>NUCLEOTIDE SEQUENCE [LARGE SCALE GENOMIC DNA]</scope>
    <source>
        <strain evidence="7 8">AN110305</strain>
    </source>
</reference>
<dbReference type="InterPro" id="IPR025202">
    <property type="entry name" value="PLD-like_dom"/>
</dbReference>
<dbReference type="InterPro" id="IPR050615">
    <property type="entry name" value="ATP-dep_DNA_Helicase"/>
</dbReference>
<dbReference type="Pfam" id="PF04851">
    <property type="entry name" value="ResIII"/>
    <property type="match status" value="1"/>
</dbReference>
<evidence type="ECO:0000256" key="1">
    <source>
        <dbReference type="ARBA" id="ARBA00022741"/>
    </source>
</evidence>
<evidence type="ECO:0000313" key="7">
    <source>
        <dbReference type="EMBL" id="KAA2253339.1"/>
    </source>
</evidence>
<reference evidence="7 8" key="1">
    <citation type="submission" date="2019-09" db="EMBL/GenBank/DDBJ databases">
        <title>Goodfellowia gen. nov., a new genus of the Pseudonocardineae related to Actinoalloteichus, containing Goodfellowia coeruleoviolacea gen. nov., comb. nov. gen. nov., comb. nov.</title>
        <authorList>
            <person name="Labeda D."/>
        </authorList>
    </citation>
    <scope>NUCLEOTIDE SEQUENCE [LARGE SCALE GENOMIC DNA]</scope>
    <source>
        <strain evidence="7 8">AN110305</strain>
    </source>
</reference>
<dbReference type="PANTHER" id="PTHR11274:SF0">
    <property type="entry name" value="GENERAL TRANSCRIPTION AND DNA REPAIR FACTOR IIH HELICASE SUBUNIT XPB"/>
    <property type="match status" value="1"/>
</dbReference>
<dbReference type="SMART" id="SM00490">
    <property type="entry name" value="HELICc"/>
    <property type="match status" value="1"/>
</dbReference>
<dbReference type="AlphaFoldDB" id="A0A5B2WSI1"/>
<keyword evidence="3 7" id="KW-0347">Helicase</keyword>
<dbReference type="PROSITE" id="PS51194">
    <property type="entry name" value="HELICASE_CTER"/>
    <property type="match status" value="1"/>
</dbReference>
<dbReference type="GO" id="GO:0016787">
    <property type="term" value="F:hydrolase activity"/>
    <property type="evidence" value="ECO:0007669"/>
    <property type="project" value="UniProtKB-KW"/>
</dbReference>
<dbReference type="RefSeq" id="WP_149853904.1">
    <property type="nucleotide sequence ID" value="NZ_VUOB01000067.1"/>
</dbReference>
<dbReference type="InterPro" id="IPR027417">
    <property type="entry name" value="P-loop_NTPase"/>
</dbReference>
<comment type="caution">
    <text evidence="7">The sequence shown here is derived from an EMBL/GenBank/DDBJ whole genome shotgun (WGS) entry which is preliminary data.</text>
</comment>
<protein>
    <submittedName>
        <fullName evidence="7">DEAD/DEAH box helicase</fullName>
    </submittedName>
</protein>
<feature type="domain" description="Helicase C-terminal" evidence="6">
    <location>
        <begin position="537"/>
        <end position="694"/>
    </location>
</feature>
<dbReference type="GO" id="GO:0003677">
    <property type="term" value="F:DNA binding"/>
    <property type="evidence" value="ECO:0007669"/>
    <property type="project" value="InterPro"/>
</dbReference>
<dbReference type="PROSITE" id="PS51192">
    <property type="entry name" value="HELICASE_ATP_BIND_1"/>
    <property type="match status" value="1"/>
</dbReference>
<evidence type="ECO:0000256" key="2">
    <source>
        <dbReference type="ARBA" id="ARBA00022801"/>
    </source>
</evidence>
<dbReference type="OrthoDB" id="9776021at2"/>
<dbReference type="InterPro" id="IPR006935">
    <property type="entry name" value="Helicase/UvrB_N"/>
</dbReference>
<keyword evidence="4" id="KW-0067">ATP-binding</keyword>
<sequence>MISSLRHCGISDHYRSDTDDIVADFFEPCLSVASRYDRAVGYFTSTSLALAANGVTRLAENGGRIRLIASPHLTEEDIEQIELGYEYREVIERAVLRELGPEVEKSAALVQRLGLLGRLVGEEILDIRIAVVRRGNRLALYHEKIGIFSDDDGNQVAFNGSSNETASAFIDNFESVEVFRSWEPSDTSRAERIATYFAQLWSGDTPYVELLDFPTLGKERLLELSRSARERGLLGAPGPLEPGVLLGVSTTAFPIPRVPKDLKLRGYQREAIKAWFAANGQGMFEMATGTGKTITALAAVTKLAEVYDRQDRSLLAVVVAPQIHLVDQWAREAKAFGIRPLCCYDDSKTWIDSAHALTSGLAARTNGFAMMISTNKTLAGPSFQQVIQQYGGAYVIVADEAHNLGAESSFAALPPTAPHRLALSATPERWFDPVGTGALREYFGQTLINLGLREAIDLGALCEYDYRPVLVPLDSAESQLYASLSQKIARLMGDGEGDPDPGPHDELSMLLLRRAQILSHAGGKLAALRSELEARRALPWQLIYCAEGSAPQAAGTTDRQIDRVLRLLGTELGIPCHPYTSAESPTERTRVLQRFRAGDLQALVSMRCLDEGVDIPDARIAYMLASSTNPRQFIQRRGRILRRADDKEAAEIVDFIAVPSGDIDIRLERRLLRREVARFAEFASSARNAGEALAVMRHIRMTYGLMDV</sequence>
<evidence type="ECO:0000259" key="5">
    <source>
        <dbReference type="PROSITE" id="PS51192"/>
    </source>
</evidence>
<keyword evidence="8" id="KW-1185">Reference proteome</keyword>
<dbReference type="SUPFAM" id="SSF52540">
    <property type="entry name" value="P-loop containing nucleoside triphosphate hydrolases"/>
    <property type="match status" value="1"/>
</dbReference>
<proteinExistence type="predicted"/>
<dbReference type="SMART" id="SM00487">
    <property type="entry name" value="DEXDc"/>
    <property type="match status" value="1"/>
</dbReference>